<evidence type="ECO:0000256" key="1">
    <source>
        <dbReference type="ARBA" id="ARBA00010363"/>
    </source>
</evidence>
<proteinExistence type="inferred from homology"/>
<dbReference type="Proteomes" id="UP000271974">
    <property type="component" value="Unassembled WGS sequence"/>
</dbReference>
<comment type="similarity">
    <text evidence="1">Belongs to the glyoxalase I family.</text>
</comment>
<feature type="domain" description="VOC" evidence="3">
    <location>
        <begin position="49"/>
        <end position="169"/>
    </location>
</feature>
<dbReference type="InterPro" id="IPR029068">
    <property type="entry name" value="Glyas_Bleomycin-R_OHBP_Dase"/>
</dbReference>
<protein>
    <recommendedName>
        <fullName evidence="2">Glyoxalase domain-containing protein 5</fullName>
    </recommendedName>
</protein>
<dbReference type="InterPro" id="IPR004360">
    <property type="entry name" value="Glyas_Fos-R_dOase_dom"/>
</dbReference>
<keyword evidence="5" id="KW-1185">Reference proteome</keyword>
<comment type="caution">
    <text evidence="4">The sequence shown here is derived from an EMBL/GenBank/DDBJ whole genome shotgun (WGS) entry which is preliminary data.</text>
</comment>
<sequence>MIRRFSTSIIRHLWLANQCQAPVAAGSSSTFHSNLQSCGFATRPFQIAGLDHLVLTVQDLDKTVEFYTKVLGMEATTFRGGRKALNFGEQKINLHEKGNEFNPKAEVPTPGSADLCFITPTGLDDVQEHLHKCNVPVIEGPVERTGAVGGIRSVYIRDPDGNLIEISNYIKRVIRP</sequence>
<dbReference type="SUPFAM" id="SSF54593">
    <property type="entry name" value="Glyoxalase/Bleomycin resistance protein/Dihydroxybiphenyl dioxygenase"/>
    <property type="match status" value="1"/>
</dbReference>
<dbReference type="Pfam" id="PF00903">
    <property type="entry name" value="Glyoxalase"/>
    <property type="match status" value="1"/>
</dbReference>
<dbReference type="STRING" id="188477.A0A433TLY2"/>
<gene>
    <name evidence="4" type="ORF">EGW08_009667</name>
</gene>
<dbReference type="CDD" id="cd07253">
    <property type="entry name" value="GLOD5"/>
    <property type="match status" value="1"/>
</dbReference>
<evidence type="ECO:0000256" key="2">
    <source>
        <dbReference type="ARBA" id="ARBA00040140"/>
    </source>
</evidence>
<dbReference type="PANTHER" id="PTHR21366:SF14">
    <property type="entry name" value="GLYOXALASE DOMAIN-CONTAINING PROTEIN 5"/>
    <property type="match status" value="1"/>
</dbReference>
<dbReference type="AlphaFoldDB" id="A0A433TLY2"/>
<evidence type="ECO:0000313" key="5">
    <source>
        <dbReference type="Proteomes" id="UP000271974"/>
    </source>
</evidence>
<evidence type="ECO:0000259" key="3">
    <source>
        <dbReference type="PROSITE" id="PS51819"/>
    </source>
</evidence>
<dbReference type="InterPro" id="IPR050383">
    <property type="entry name" value="GlyoxalaseI/FosfomycinResist"/>
</dbReference>
<evidence type="ECO:0000313" key="4">
    <source>
        <dbReference type="EMBL" id="RUS82593.1"/>
    </source>
</evidence>
<dbReference type="EMBL" id="RQTK01000280">
    <property type="protein sequence ID" value="RUS82593.1"/>
    <property type="molecule type" value="Genomic_DNA"/>
</dbReference>
<accession>A0A433TLY2</accession>
<reference evidence="4 5" key="1">
    <citation type="submission" date="2019-01" db="EMBL/GenBank/DDBJ databases">
        <title>A draft genome assembly of the solar-powered sea slug Elysia chlorotica.</title>
        <authorList>
            <person name="Cai H."/>
            <person name="Li Q."/>
            <person name="Fang X."/>
            <person name="Li J."/>
            <person name="Curtis N.E."/>
            <person name="Altenburger A."/>
            <person name="Shibata T."/>
            <person name="Feng M."/>
            <person name="Maeda T."/>
            <person name="Schwartz J.A."/>
            <person name="Shigenobu S."/>
            <person name="Lundholm N."/>
            <person name="Nishiyama T."/>
            <person name="Yang H."/>
            <person name="Hasebe M."/>
            <person name="Li S."/>
            <person name="Pierce S.K."/>
            <person name="Wang J."/>
        </authorList>
    </citation>
    <scope>NUCLEOTIDE SEQUENCE [LARGE SCALE GENOMIC DNA]</scope>
    <source>
        <strain evidence="4">EC2010</strain>
        <tissue evidence="4">Whole organism of an adult</tissue>
    </source>
</reference>
<name>A0A433TLY2_ELYCH</name>
<dbReference type="InterPro" id="IPR037523">
    <property type="entry name" value="VOC_core"/>
</dbReference>
<dbReference type="OrthoDB" id="5371818at2759"/>
<dbReference type="Gene3D" id="3.10.180.10">
    <property type="entry name" value="2,3-Dihydroxybiphenyl 1,2-Dioxygenase, domain 1"/>
    <property type="match status" value="1"/>
</dbReference>
<dbReference type="PANTHER" id="PTHR21366">
    <property type="entry name" value="GLYOXALASE FAMILY PROTEIN"/>
    <property type="match status" value="1"/>
</dbReference>
<organism evidence="4 5">
    <name type="scientific">Elysia chlorotica</name>
    <name type="common">Eastern emerald elysia</name>
    <name type="synonym">Sea slug</name>
    <dbReference type="NCBI Taxonomy" id="188477"/>
    <lineage>
        <taxon>Eukaryota</taxon>
        <taxon>Metazoa</taxon>
        <taxon>Spiralia</taxon>
        <taxon>Lophotrochozoa</taxon>
        <taxon>Mollusca</taxon>
        <taxon>Gastropoda</taxon>
        <taxon>Heterobranchia</taxon>
        <taxon>Euthyneura</taxon>
        <taxon>Panpulmonata</taxon>
        <taxon>Sacoglossa</taxon>
        <taxon>Placobranchoidea</taxon>
        <taxon>Plakobranchidae</taxon>
        <taxon>Elysia</taxon>
    </lineage>
</organism>
<dbReference type="PROSITE" id="PS51819">
    <property type="entry name" value="VOC"/>
    <property type="match status" value="1"/>
</dbReference>